<name>A0A914SBL1_PAREQ</name>
<evidence type="ECO:0000256" key="1">
    <source>
        <dbReference type="SAM" id="MobiDB-lite"/>
    </source>
</evidence>
<dbReference type="AlphaFoldDB" id="A0A914SBL1"/>
<evidence type="ECO:0000259" key="2">
    <source>
        <dbReference type="PROSITE" id="PS50835"/>
    </source>
</evidence>
<feature type="compositionally biased region" description="Basic and acidic residues" evidence="1">
    <location>
        <begin position="109"/>
        <end position="122"/>
    </location>
</feature>
<protein>
    <submittedName>
        <fullName evidence="4">Ig-like domain-containing protein</fullName>
    </submittedName>
</protein>
<dbReference type="CDD" id="cd00096">
    <property type="entry name" value="Ig"/>
    <property type="match status" value="1"/>
</dbReference>
<evidence type="ECO:0000313" key="4">
    <source>
        <dbReference type="WBParaSite" id="PEQ_0001148601-mRNA-1"/>
    </source>
</evidence>
<feature type="domain" description="Ig-like" evidence="2">
    <location>
        <begin position="1"/>
        <end position="57"/>
    </location>
</feature>
<feature type="region of interest" description="Disordered" evidence="1">
    <location>
        <begin position="154"/>
        <end position="183"/>
    </location>
</feature>
<organism evidence="3 4">
    <name type="scientific">Parascaris equorum</name>
    <name type="common">Equine roundworm</name>
    <dbReference type="NCBI Taxonomy" id="6256"/>
    <lineage>
        <taxon>Eukaryota</taxon>
        <taxon>Metazoa</taxon>
        <taxon>Ecdysozoa</taxon>
        <taxon>Nematoda</taxon>
        <taxon>Chromadorea</taxon>
        <taxon>Rhabditida</taxon>
        <taxon>Spirurina</taxon>
        <taxon>Ascaridomorpha</taxon>
        <taxon>Ascaridoidea</taxon>
        <taxon>Ascarididae</taxon>
        <taxon>Parascaris</taxon>
    </lineage>
</organism>
<proteinExistence type="predicted"/>
<feature type="region of interest" description="Disordered" evidence="1">
    <location>
        <begin position="27"/>
        <end position="139"/>
    </location>
</feature>
<dbReference type="InterPro" id="IPR036179">
    <property type="entry name" value="Ig-like_dom_sf"/>
</dbReference>
<dbReference type="Gene3D" id="2.60.40.10">
    <property type="entry name" value="Immunoglobulins"/>
    <property type="match status" value="1"/>
</dbReference>
<dbReference type="InterPro" id="IPR013783">
    <property type="entry name" value="Ig-like_fold"/>
</dbReference>
<dbReference type="WBParaSite" id="PEQ_0001148601-mRNA-1">
    <property type="protein sequence ID" value="PEQ_0001148601-mRNA-1"/>
    <property type="gene ID" value="PEQ_0001148601"/>
</dbReference>
<dbReference type="Proteomes" id="UP000887564">
    <property type="component" value="Unplaced"/>
</dbReference>
<reference evidence="4" key="1">
    <citation type="submission" date="2022-11" db="UniProtKB">
        <authorList>
            <consortium name="WormBaseParasite"/>
        </authorList>
    </citation>
    <scope>IDENTIFICATION</scope>
</reference>
<sequence>MECRVKSTSRPTATWYKDGVPIREGALFSGPSAEDAGQYRCNIKNDDGETNANLALNFEQETEERHEKSPGRKSPRERREKDSASPRPGSRPGTPRKSIRSRTATPTQEIEKGTTEEAELKTHKTSKMQKLDAEGDDGICNGRWVLPYKSIKRKGEITLPPQEEKKARQKSASPPKTVSEADRVFEKHTTEKAAANYKRPPVVLEPAKSKCTASSKVFSTWKFRSQKTVRIIFE</sequence>
<dbReference type="PROSITE" id="PS50835">
    <property type="entry name" value="IG_LIKE"/>
    <property type="match status" value="1"/>
</dbReference>
<evidence type="ECO:0000313" key="3">
    <source>
        <dbReference type="Proteomes" id="UP000887564"/>
    </source>
</evidence>
<feature type="compositionally biased region" description="Low complexity" evidence="1">
    <location>
        <begin position="85"/>
        <end position="96"/>
    </location>
</feature>
<dbReference type="InterPro" id="IPR007110">
    <property type="entry name" value="Ig-like_dom"/>
</dbReference>
<accession>A0A914SBL1</accession>
<dbReference type="SUPFAM" id="SSF48726">
    <property type="entry name" value="Immunoglobulin"/>
    <property type="match status" value="1"/>
</dbReference>
<keyword evidence="3" id="KW-1185">Reference proteome</keyword>